<dbReference type="EMBL" id="AZHW01000942">
    <property type="protein sequence ID" value="ETW95219.1"/>
    <property type="molecule type" value="Genomic_DNA"/>
</dbReference>
<feature type="transmembrane region" description="Helical" evidence="8">
    <location>
        <begin position="140"/>
        <end position="159"/>
    </location>
</feature>
<dbReference type="PATRIC" id="fig|1429438.4.peg.5983"/>
<dbReference type="Proteomes" id="UP000019141">
    <property type="component" value="Unassembled WGS sequence"/>
</dbReference>
<dbReference type="InterPro" id="IPR011701">
    <property type="entry name" value="MFS"/>
</dbReference>
<dbReference type="PANTHER" id="PTHR42718">
    <property type="entry name" value="MAJOR FACILITATOR SUPERFAMILY MULTIDRUG TRANSPORTER MFSC"/>
    <property type="match status" value="1"/>
</dbReference>
<feature type="transmembrane region" description="Helical" evidence="8">
    <location>
        <begin position="274"/>
        <end position="298"/>
    </location>
</feature>
<dbReference type="AlphaFoldDB" id="W4LBB8"/>
<evidence type="ECO:0000256" key="4">
    <source>
        <dbReference type="ARBA" id="ARBA00022475"/>
    </source>
</evidence>
<dbReference type="InterPro" id="IPR020846">
    <property type="entry name" value="MFS_dom"/>
</dbReference>
<feature type="transmembrane region" description="Helical" evidence="8">
    <location>
        <begin position="52"/>
        <end position="74"/>
    </location>
</feature>
<evidence type="ECO:0000256" key="7">
    <source>
        <dbReference type="ARBA" id="ARBA00023136"/>
    </source>
</evidence>
<feature type="transmembrane region" description="Helical" evidence="8">
    <location>
        <begin position="83"/>
        <end position="102"/>
    </location>
</feature>
<dbReference type="GO" id="GO:0005886">
    <property type="term" value="C:plasma membrane"/>
    <property type="evidence" value="ECO:0007669"/>
    <property type="project" value="UniProtKB-SubCell"/>
</dbReference>
<organism evidence="10 11">
    <name type="scientific">Entotheonella factor</name>
    <dbReference type="NCBI Taxonomy" id="1429438"/>
    <lineage>
        <taxon>Bacteria</taxon>
        <taxon>Pseudomonadati</taxon>
        <taxon>Nitrospinota/Tectimicrobiota group</taxon>
        <taxon>Candidatus Tectimicrobiota</taxon>
        <taxon>Candidatus Entotheonellia</taxon>
        <taxon>Candidatus Entotheonellales</taxon>
        <taxon>Candidatus Entotheonellaceae</taxon>
        <taxon>Candidatus Entotheonella</taxon>
    </lineage>
</organism>
<dbReference type="GO" id="GO:0022857">
    <property type="term" value="F:transmembrane transporter activity"/>
    <property type="evidence" value="ECO:0007669"/>
    <property type="project" value="InterPro"/>
</dbReference>
<comment type="caution">
    <text evidence="10">The sequence shown here is derived from an EMBL/GenBank/DDBJ whole genome shotgun (WGS) entry which is preliminary data.</text>
</comment>
<dbReference type="SUPFAM" id="SSF103473">
    <property type="entry name" value="MFS general substrate transporter"/>
    <property type="match status" value="1"/>
</dbReference>
<feature type="transmembrane region" description="Helical" evidence="8">
    <location>
        <begin position="369"/>
        <end position="389"/>
    </location>
</feature>
<keyword evidence="7 8" id="KW-0472">Membrane</keyword>
<keyword evidence="11" id="KW-1185">Reference proteome</keyword>
<keyword evidence="4" id="KW-1003">Cell membrane</keyword>
<feature type="transmembrane region" description="Helical" evidence="8">
    <location>
        <begin position="204"/>
        <end position="223"/>
    </location>
</feature>
<evidence type="ECO:0000256" key="5">
    <source>
        <dbReference type="ARBA" id="ARBA00022692"/>
    </source>
</evidence>
<protein>
    <submittedName>
        <fullName evidence="10">DSBA oxidoreductase</fullName>
    </submittedName>
</protein>
<evidence type="ECO:0000256" key="1">
    <source>
        <dbReference type="ARBA" id="ARBA00004651"/>
    </source>
</evidence>
<dbReference type="Gene3D" id="1.20.1250.20">
    <property type="entry name" value="MFS general substrate transporter like domains"/>
    <property type="match status" value="1"/>
</dbReference>
<name>W4LBB8_ENTF1</name>
<comment type="subcellular location">
    <subcellularLocation>
        <location evidence="1">Cell membrane</location>
        <topology evidence="1">Multi-pass membrane protein</topology>
    </subcellularLocation>
</comment>
<comment type="similarity">
    <text evidence="2">Belongs to the major facilitator superfamily. EmrB family.</text>
</comment>
<keyword evidence="3" id="KW-0813">Transport</keyword>
<keyword evidence="5 8" id="KW-0812">Transmembrane</keyword>
<evidence type="ECO:0000256" key="2">
    <source>
        <dbReference type="ARBA" id="ARBA00008537"/>
    </source>
</evidence>
<sequence length="513" mass="56069">MQQATSVTQAPANKWVIAATVVLGAFVSVMDFSIVNVAMPQMISTFGVSLDAITWVAVSYSIAEIVLITMSAWLSSLFGRKRYFVWSFILFTAASMLCGAARSLEMMIFARILQGIGGGGLIPLSQAIMLETFPEEERGMAMAISTVGVAVAPAVGPILGGWLTDEYGWPWIFYINLPLGIFGIFMSIAVLSDPPYLQRQINRIDIVGIVLLAVGLTAMQVFFERGEREHWFDSTLIIWMACIASVTLIALVIWELRVPEPVIQFRVLKNIQFAAGTCLGLIFGITLFGSFFVLALFLQRLQGLSVMDSGIFQSPRMLIMLIVTPIAGRLYNYVDSRLLIGLGLTLMIIGYLDMSSFTLEVGLPQMLPSFLLTGAGMSIMFGPLSAVVMRTMPLTMITAASSLYTLGRRIGGNMGYAFVASQVETRSAFHRARLVDHVTPYDVSTHQAIDGLTGRLASSSGLPPGVAEDSAIKLLDVTVNRHASMLAYNDIFWLMGMMFIIGIPFLLLLGNRR</sequence>
<dbReference type="PROSITE" id="PS50850">
    <property type="entry name" value="MFS"/>
    <property type="match status" value="1"/>
</dbReference>
<gene>
    <name evidence="10" type="ORF">ETSY1_31520</name>
</gene>
<feature type="transmembrane region" description="Helical" evidence="8">
    <location>
        <begin position="171"/>
        <end position="192"/>
    </location>
</feature>
<dbReference type="InterPro" id="IPR005829">
    <property type="entry name" value="Sugar_transporter_CS"/>
</dbReference>
<dbReference type="InterPro" id="IPR036259">
    <property type="entry name" value="MFS_trans_sf"/>
</dbReference>
<dbReference type="InterPro" id="IPR004638">
    <property type="entry name" value="EmrB-like"/>
</dbReference>
<reference evidence="10 11" key="1">
    <citation type="journal article" date="2014" name="Nature">
        <title>An environmental bacterial taxon with a large and distinct metabolic repertoire.</title>
        <authorList>
            <person name="Wilson M.C."/>
            <person name="Mori T."/>
            <person name="Ruckert C."/>
            <person name="Uria A.R."/>
            <person name="Helf M.J."/>
            <person name="Takada K."/>
            <person name="Gernert C."/>
            <person name="Steffens U.A."/>
            <person name="Heycke N."/>
            <person name="Schmitt S."/>
            <person name="Rinke C."/>
            <person name="Helfrich E.J."/>
            <person name="Brachmann A.O."/>
            <person name="Gurgui C."/>
            <person name="Wakimoto T."/>
            <person name="Kracht M."/>
            <person name="Crusemann M."/>
            <person name="Hentschel U."/>
            <person name="Abe I."/>
            <person name="Matsunaga S."/>
            <person name="Kalinowski J."/>
            <person name="Takeyama H."/>
            <person name="Piel J."/>
        </authorList>
    </citation>
    <scope>NUCLEOTIDE SEQUENCE [LARGE SCALE GENOMIC DNA]</scope>
    <source>
        <strain evidence="11">TSY1</strain>
    </source>
</reference>
<dbReference type="CDD" id="cd17503">
    <property type="entry name" value="MFS_LmrB_MDR_like"/>
    <property type="match status" value="1"/>
</dbReference>
<evidence type="ECO:0000259" key="9">
    <source>
        <dbReference type="PROSITE" id="PS50850"/>
    </source>
</evidence>
<evidence type="ECO:0000256" key="3">
    <source>
        <dbReference type="ARBA" id="ARBA00022448"/>
    </source>
</evidence>
<dbReference type="PRINTS" id="PR01036">
    <property type="entry name" value="TCRTETB"/>
</dbReference>
<dbReference type="PROSITE" id="PS00217">
    <property type="entry name" value="SUGAR_TRANSPORT_2"/>
    <property type="match status" value="1"/>
</dbReference>
<keyword evidence="6 8" id="KW-1133">Transmembrane helix</keyword>
<feature type="transmembrane region" description="Helical" evidence="8">
    <location>
        <begin position="108"/>
        <end position="128"/>
    </location>
</feature>
<dbReference type="PANTHER" id="PTHR42718:SF9">
    <property type="entry name" value="MAJOR FACILITATOR SUPERFAMILY MULTIDRUG TRANSPORTER MFSC"/>
    <property type="match status" value="1"/>
</dbReference>
<feature type="domain" description="Major facilitator superfamily (MFS) profile" evidence="9">
    <location>
        <begin position="17"/>
        <end position="513"/>
    </location>
</feature>
<evidence type="ECO:0000313" key="10">
    <source>
        <dbReference type="EMBL" id="ETW95219.1"/>
    </source>
</evidence>
<evidence type="ECO:0000313" key="11">
    <source>
        <dbReference type="Proteomes" id="UP000019141"/>
    </source>
</evidence>
<evidence type="ECO:0000256" key="6">
    <source>
        <dbReference type="ARBA" id="ARBA00022989"/>
    </source>
</evidence>
<dbReference type="HOGENOM" id="CLU_000960_28_0_7"/>
<feature type="transmembrane region" description="Helical" evidence="8">
    <location>
        <begin position="338"/>
        <end position="357"/>
    </location>
</feature>
<feature type="transmembrane region" description="Helical" evidence="8">
    <location>
        <begin position="235"/>
        <end position="254"/>
    </location>
</feature>
<accession>W4LBB8</accession>
<feature type="transmembrane region" description="Helical" evidence="8">
    <location>
        <begin position="12"/>
        <end position="32"/>
    </location>
</feature>
<dbReference type="Gene3D" id="1.20.1720.10">
    <property type="entry name" value="Multidrug resistance protein D"/>
    <property type="match status" value="1"/>
</dbReference>
<feature type="transmembrane region" description="Helical" evidence="8">
    <location>
        <begin position="491"/>
        <end position="510"/>
    </location>
</feature>
<evidence type="ECO:0000256" key="8">
    <source>
        <dbReference type="SAM" id="Phobius"/>
    </source>
</evidence>
<dbReference type="Pfam" id="PF07690">
    <property type="entry name" value="MFS_1"/>
    <property type="match status" value="1"/>
</dbReference>
<proteinExistence type="inferred from homology"/>
<dbReference type="NCBIfam" id="TIGR00711">
    <property type="entry name" value="efflux_EmrB"/>
    <property type="match status" value="1"/>
</dbReference>